<evidence type="ECO:0000256" key="6">
    <source>
        <dbReference type="RuleBase" id="RU004466"/>
    </source>
</evidence>
<keyword evidence="4" id="KW-0479">Metal-binding</keyword>
<dbReference type="PANTHER" id="PTHR12001">
    <property type="entry name" value="GERANYLGERANYL PYROPHOSPHATE SYNTHASE"/>
    <property type="match status" value="1"/>
</dbReference>
<dbReference type="GO" id="GO:0046872">
    <property type="term" value="F:metal ion binding"/>
    <property type="evidence" value="ECO:0007669"/>
    <property type="project" value="UniProtKB-KW"/>
</dbReference>
<evidence type="ECO:0000256" key="5">
    <source>
        <dbReference type="ARBA" id="ARBA00022842"/>
    </source>
</evidence>
<gene>
    <name evidence="7" type="ORF">FOE78_05440</name>
</gene>
<evidence type="ECO:0000256" key="3">
    <source>
        <dbReference type="ARBA" id="ARBA00022679"/>
    </source>
</evidence>
<keyword evidence="5" id="KW-0460">Magnesium</keyword>
<organism evidence="7 8">
    <name type="scientific">Microlunatus elymi</name>
    <dbReference type="NCBI Taxonomy" id="2596828"/>
    <lineage>
        <taxon>Bacteria</taxon>
        <taxon>Bacillati</taxon>
        <taxon>Actinomycetota</taxon>
        <taxon>Actinomycetes</taxon>
        <taxon>Propionibacteriales</taxon>
        <taxon>Propionibacteriaceae</taxon>
        <taxon>Microlunatus</taxon>
    </lineage>
</organism>
<dbReference type="Pfam" id="PF00348">
    <property type="entry name" value="polyprenyl_synt"/>
    <property type="match status" value="1"/>
</dbReference>
<dbReference type="SUPFAM" id="SSF48576">
    <property type="entry name" value="Terpenoid synthases"/>
    <property type="match status" value="1"/>
</dbReference>
<accession>A0A516PW68</accession>
<evidence type="ECO:0000256" key="1">
    <source>
        <dbReference type="ARBA" id="ARBA00001946"/>
    </source>
</evidence>
<keyword evidence="8" id="KW-1185">Reference proteome</keyword>
<reference evidence="7 8" key="1">
    <citation type="submission" date="2019-07" db="EMBL/GenBank/DDBJ databases">
        <title>Microlunatus dokdonensis sp. nov. isolated from the rhizospheric soil of the wild plant Elymus tsukushiensis.</title>
        <authorList>
            <person name="Ghim S.-Y."/>
            <person name="Hwang Y.-J."/>
            <person name="Son J.-S."/>
            <person name="Shin J.-H."/>
        </authorList>
    </citation>
    <scope>NUCLEOTIDE SEQUENCE [LARGE SCALE GENOMIC DNA]</scope>
    <source>
        <strain evidence="7 8">KUDC0627</strain>
    </source>
</reference>
<dbReference type="EMBL" id="CP041692">
    <property type="protein sequence ID" value="QDP95425.1"/>
    <property type="molecule type" value="Genomic_DNA"/>
</dbReference>
<dbReference type="Proteomes" id="UP000319263">
    <property type="component" value="Chromosome"/>
</dbReference>
<dbReference type="SFLD" id="SFLDS00005">
    <property type="entry name" value="Isoprenoid_Synthase_Type_I"/>
    <property type="match status" value="1"/>
</dbReference>
<dbReference type="CDD" id="cd00685">
    <property type="entry name" value="Trans_IPPS_HT"/>
    <property type="match status" value="1"/>
</dbReference>
<dbReference type="Gene3D" id="1.10.600.10">
    <property type="entry name" value="Farnesyl Diphosphate Synthase"/>
    <property type="match status" value="1"/>
</dbReference>
<comment type="cofactor">
    <cofactor evidence="1">
        <name>Mg(2+)</name>
        <dbReference type="ChEBI" id="CHEBI:18420"/>
    </cofactor>
</comment>
<dbReference type="InterPro" id="IPR008949">
    <property type="entry name" value="Isoprenoid_synthase_dom_sf"/>
</dbReference>
<name>A0A516PW68_9ACTN</name>
<dbReference type="GO" id="GO:0008299">
    <property type="term" value="P:isoprenoid biosynthetic process"/>
    <property type="evidence" value="ECO:0007669"/>
    <property type="project" value="InterPro"/>
</dbReference>
<sequence>MAATGIARDRGPGGAVCVQSVGCPAASAADALRPSIDQALRRLTMLIDDAVSFHARTLLARRANSGRSLKENPRLRDYLARVDRQIDLCIHEYSDADLGAAMPRSGLGPTATAGTQQDGRATLADLVELPKLLTGLIHCGGKRIRPLMAYLGFWASGSGEPDETVVRIGAALELLHSFALVHDDVMDESPTRRGVATTQIQAAAQHRELSAAGESARFGENVAILLGDLAHAAADDLIAECPTPVRDVWRTLVRELIRGQLGDLTGAADRARDPELALSVADQKSGSYTVHRPLELGAIAAGARPEVRESLAAYGREIGWAFALRDDILGVWGDPAITGKPAGDDLIAGKPTVIIALASQRLAAAESRLLTRVASAERRPADVERLQWAIHDAGVRADVEEMISQHVDRGLAHLAELEPKRGVDPAQSGAAEATALLTQIADQVAWRDR</sequence>
<dbReference type="GO" id="GO:0004659">
    <property type="term" value="F:prenyltransferase activity"/>
    <property type="evidence" value="ECO:0007669"/>
    <property type="project" value="InterPro"/>
</dbReference>
<evidence type="ECO:0000313" key="7">
    <source>
        <dbReference type="EMBL" id="QDP95425.1"/>
    </source>
</evidence>
<proteinExistence type="inferred from homology"/>
<dbReference type="AlphaFoldDB" id="A0A516PW68"/>
<comment type="similarity">
    <text evidence="2 6">Belongs to the FPP/GGPP synthase family.</text>
</comment>
<dbReference type="OrthoDB" id="9809458at2"/>
<dbReference type="PROSITE" id="PS00723">
    <property type="entry name" value="POLYPRENYL_SYNTHASE_1"/>
    <property type="match status" value="1"/>
</dbReference>
<dbReference type="InterPro" id="IPR000092">
    <property type="entry name" value="Polyprenyl_synt"/>
</dbReference>
<evidence type="ECO:0000256" key="2">
    <source>
        <dbReference type="ARBA" id="ARBA00006706"/>
    </source>
</evidence>
<evidence type="ECO:0000256" key="4">
    <source>
        <dbReference type="ARBA" id="ARBA00022723"/>
    </source>
</evidence>
<protein>
    <submittedName>
        <fullName evidence="7">Polyprenyl synthetase family protein</fullName>
    </submittedName>
</protein>
<evidence type="ECO:0000313" key="8">
    <source>
        <dbReference type="Proteomes" id="UP000319263"/>
    </source>
</evidence>
<dbReference type="InterPro" id="IPR033749">
    <property type="entry name" value="Polyprenyl_synt_CS"/>
</dbReference>
<dbReference type="KEGG" id="mik:FOE78_05440"/>
<dbReference type="PANTHER" id="PTHR12001:SF85">
    <property type="entry name" value="SHORT CHAIN ISOPRENYL DIPHOSPHATE SYNTHASE"/>
    <property type="match status" value="1"/>
</dbReference>
<keyword evidence="3 6" id="KW-0808">Transferase</keyword>